<proteinExistence type="predicted"/>
<reference evidence="1 2" key="1">
    <citation type="submission" date="2017-06" db="EMBL/GenBank/DDBJ databases">
        <authorList>
            <consortium name="Pathogen Informatics"/>
        </authorList>
    </citation>
    <scope>NUCLEOTIDE SEQUENCE [LARGE SCALE GENOMIC DNA]</scope>
    <source>
        <strain evidence="1 2">NCTC13788</strain>
    </source>
</reference>
<organism evidence="1 2">
    <name type="scientific">Streptococcus merionis</name>
    <dbReference type="NCBI Taxonomy" id="400065"/>
    <lineage>
        <taxon>Bacteria</taxon>
        <taxon>Bacillati</taxon>
        <taxon>Bacillota</taxon>
        <taxon>Bacilli</taxon>
        <taxon>Lactobacillales</taxon>
        <taxon>Streptococcaceae</taxon>
        <taxon>Streptococcus</taxon>
    </lineage>
</organism>
<evidence type="ECO:0000313" key="2">
    <source>
        <dbReference type="Proteomes" id="UP000215185"/>
    </source>
</evidence>
<keyword evidence="1" id="KW-0687">Ribonucleoprotein</keyword>
<protein>
    <submittedName>
        <fullName evidence="1">50S ribosomal protein L19</fullName>
    </submittedName>
</protein>
<dbReference type="GO" id="GO:0005840">
    <property type="term" value="C:ribosome"/>
    <property type="evidence" value="ECO:0007669"/>
    <property type="project" value="UniProtKB-KW"/>
</dbReference>
<dbReference type="AlphaFoldDB" id="A0A239SSR5"/>
<keyword evidence="1" id="KW-0689">Ribosomal protein</keyword>
<dbReference type="OrthoDB" id="2233368at2"/>
<dbReference type="Pfam" id="PF09148">
    <property type="entry name" value="DUF1934"/>
    <property type="match status" value="1"/>
</dbReference>
<keyword evidence="2" id="KW-1185">Reference proteome</keyword>
<dbReference type="Gene3D" id="2.40.128.20">
    <property type="match status" value="1"/>
</dbReference>
<dbReference type="KEGG" id="smen:SAMEA4412692_1039"/>
<dbReference type="InterPro" id="IPR015231">
    <property type="entry name" value="DUF1934"/>
</dbReference>
<accession>A0A239SSR5</accession>
<dbReference type="RefSeq" id="WP_018373964.1">
    <property type="nucleotide sequence ID" value="NZ_LT906439.1"/>
</dbReference>
<sequence>MKIHLRNEIQIDEEMEVIFQEFDVQVQEKNGQTYLLYQNDEKEKVVLKFDATELVMTRFSEPKSIMRFVKDQKAIVSLPTPMGIQQFVTDTHHYQLELSLQQLSLHYHLRPLEGNQLFASYKMVIGWK</sequence>
<dbReference type="STRING" id="1123308.GCA_000380085_01421"/>
<name>A0A239SSR5_9STRE</name>
<dbReference type="SUPFAM" id="SSF50814">
    <property type="entry name" value="Lipocalins"/>
    <property type="match status" value="1"/>
</dbReference>
<dbReference type="Proteomes" id="UP000215185">
    <property type="component" value="Chromosome 1"/>
</dbReference>
<dbReference type="EMBL" id="LT906439">
    <property type="protein sequence ID" value="SNU88396.1"/>
    <property type="molecule type" value="Genomic_DNA"/>
</dbReference>
<gene>
    <name evidence="1" type="ORF">SAMEA4412692_01039</name>
</gene>
<evidence type="ECO:0000313" key="1">
    <source>
        <dbReference type="EMBL" id="SNU88396.1"/>
    </source>
</evidence>
<dbReference type="InterPro" id="IPR012674">
    <property type="entry name" value="Calycin"/>
</dbReference>
<dbReference type="eggNOG" id="COG4506">
    <property type="taxonomic scope" value="Bacteria"/>
</dbReference>